<dbReference type="PANTHER" id="PTHR42663">
    <property type="entry name" value="HYDROLASE C777.06C-RELATED-RELATED"/>
    <property type="match status" value="1"/>
</dbReference>
<evidence type="ECO:0000256" key="1">
    <source>
        <dbReference type="SAM" id="Phobius"/>
    </source>
</evidence>
<dbReference type="InterPro" id="IPR036866">
    <property type="entry name" value="RibonucZ/Hydroxyglut_hydro"/>
</dbReference>
<dbReference type="Gene3D" id="3.60.15.10">
    <property type="entry name" value="Ribonuclease Z/Hydroxyacylglutathione hydrolase-like"/>
    <property type="match status" value="1"/>
</dbReference>
<keyword evidence="4" id="KW-1185">Reference proteome</keyword>
<dbReference type="Pfam" id="PF12706">
    <property type="entry name" value="Lactamase_B_2"/>
    <property type="match status" value="1"/>
</dbReference>
<gene>
    <name evidence="3" type="ORF">FLL45_06900</name>
</gene>
<keyword evidence="1" id="KW-1133">Transmembrane helix</keyword>
<dbReference type="EMBL" id="VIKR01000002">
    <property type="protein sequence ID" value="TQV74682.1"/>
    <property type="molecule type" value="Genomic_DNA"/>
</dbReference>
<reference evidence="3 4" key="1">
    <citation type="submission" date="2019-06" db="EMBL/GenBank/DDBJ databases">
        <title>Draft genome of Aliikangiella marina GYP-15.</title>
        <authorList>
            <person name="Wang G."/>
        </authorList>
    </citation>
    <scope>NUCLEOTIDE SEQUENCE [LARGE SCALE GENOMIC DNA]</scope>
    <source>
        <strain evidence="3 4">GYP-15</strain>
    </source>
</reference>
<proteinExistence type="predicted"/>
<evidence type="ECO:0000313" key="4">
    <source>
        <dbReference type="Proteomes" id="UP000317839"/>
    </source>
</evidence>
<evidence type="ECO:0000259" key="2">
    <source>
        <dbReference type="Pfam" id="PF12706"/>
    </source>
</evidence>
<keyword evidence="1" id="KW-0472">Membrane</keyword>
<dbReference type="PANTHER" id="PTHR42663:SF7">
    <property type="entry name" value="COENZYME PQQ SYNTHESIS PROTEIN B"/>
    <property type="match status" value="1"/>
</dbReference>
<dbReference type="AlphaFoldDB" id="A0A545TBT1"/>
<dbReference type="OrthoDB" id="9778305at2"/>
<protein>
    <submittedName>
        <fullName evidence="3">Pyrroloquinoline quinone biosynthesis protein PqqB</fullName>
    </submittedName>
</protein>
<comment type="caution">
    <text evidence="3">The sequence shown here is derived from an EMBL/GenBank/DDBJ whole genome shotgun (WGS) entry which is preliminary data.</text>
</comment>
<name>A0A545TBT1_9GAMM</name>
<accession>A0A545TBT1</accession>
<feature type="transmembrane region" description="Helical" evidence="1">
    <location>
        <begin position="21"/>
        <end position="37"/>
    </location>
</feature>
<evidence type="ECO:0000313" key="3">
    <source>
        <dbReference type="EMBL" id="TQV74682.1"/>
    </source>
</evidence>
<sequence>MIVINPYLKVVSRKQAVKFSVVFRILFLITLIHFAPVKSETLGDYEVVVLGVAQDAGYPQINCYRPHCADGWREPSKMKLATSIAVIDPIEKKKYVFEATPDIKSQFYRLHQIAPDPEYRLAGIFLTHAHIGHYTGLMHLGREAMGANQIPVFVMPKMAKFLSTNGPWSQLVQLKNIKLSRLSNGEVTKLGSNLKVTPFTVPHRDEYSETVGFKVVGPNKSLLFIPDIDKWQKWEKDLASEIKKVDYAFLDATFFQNGELPNRDMSEVPHPFVEETMALLDSLSAREKSKVIFIHFNHTNPLLKSGSRAQEKVILKGFRYAEEGMRLPL</sequence>
<dbReference type="InterPro" id="IPR001279">
    <property type="entry name" value="Metallo-B-lactamas"/>
</dbReference>
<keyword evidence="1" id="KW-0812">Transmembrane</keyword>
<dbReference type="SUPFAM" id="SSF56281">
    <property type="entry name" value="Metallo-hydrolase/oxidoreductase"/>
    <property type="match status" value="1"/>
</dbReference>
<feature type="domain" description="Metallo-beta-lactamase" evidence="2">
    <location>
        <begin position="95"/>
        <end position="296"/>
    </location>
</feature>
<organism evidence="3 4">
    <name type="scientific">Aliikangiella marina</name>
    <dbReference type="NCBI Taxonomy" id="1712262"/>
    <lineage>
        <taxon>Bacteria</taxon>
        <taxon>Pseudomonadati</taxon>
        <taxon>Pseudomonadota</taxon>
        <taxon>Gammaproteobacteria</taxon>
        <taxon>Oceanospirillales</taxon>
        <taxon>Pleioneaceae</taxon>
        <taxon>Aliikangiella</taxon>
    </lineage>
</organism>
<dbReference type="Proteomes" id="UP000317839">
    <property type="component" value="Unassembled WGS sequence"/>
</dbReference>